<gene>
    <name evidence="1" type="ORF">A2744_01295</name>
</gene>
<dbReference type="AlphaFoldDB" id="A0A1G1Y358"/>
<sequence>MENNAQKIAEQIKNLVDELATMSGGVSIKKQKTQKRESASLPKGATGALTLLTEDGFFDAPRDIATIMEKLKEIGRYYPQTSISMNLLNLTKRRIFNRLKDKDTKNWLYVLRK</sequence>
<comment type="caution">
    <text evidence="1">The sequence shown here is derived from an EMBL/GenBank/DDBJ whole genome shotgun (WGS) entry which is preliminary data.</text>
</comment>
<protein>
    <recommendedName>
        <fullName evidence="3">HTH HARE-type domain-containing protein</fullName>
    </recommendedName>
</protein>
<accession>A0A1G1Y358</accession>
<proteinExistence type="predicted"/>
<evidence type="ECO:0000313" key="1">
    <source>
        <dbReference type="EMBL" id="OGY46775.1"/>
    </source>
</evidence>
<dbReference type="STRING" id="1797535.A2744_01295"/>
<evidence type="ECO:0000313" key="2">
    <source>
        <dbReference type="Proteomes" id="UP000178240"/>
    </source>
</evidence>
<organism evidence="1 2">
    <name type="scientific">Candidatus Buchananbacteria bacterium RIFCSPHIGHO2_01_FULL_44_11</name>
    <dbReference type="NCBI Taxonomy" id="1797535"/>
    <lineage>
        <taxon>Bacteria</taxon>
        <taxon>Candidatus Buchananiibacteriota</taxon>
    </lineage>
</organism>
<dbReference type="Proteomes" id="UP000178240">
    <property type="component" value="Unassembled WGS sequence"/>
</dbReference>
<dbReference type="EMBL" id="MHIE01000001">
    <property type="protein sequence ID" value="OGY46775.1"/>
    <property type="molecule type" value="Genomic_DNA"/>
</dbReference>
<reference evidence="1 2" key="1">
    <citation type="journal article" date="2016" name="Nat. Commun.">
        <title>Thousands of microbial genomes shed light on interconnected biogeochemical processes in an aquifer system.</title>
        <authorList>
            <person name="Anantharaman K."/>
            <person name="Brown C.T."/>
            <person name="Hug L.A."/>
            <person name="Sharon I."/>
            <person name="Castelle C.J."/>
            <person name="Probst A.J."/>
            <person name="Thomas B.C."/>
            <person name="Singh A."/>
            <person name="Wilkins M.J."/>
            <person name="Karaoz U."/>
            <person name="Brodie E.L."/>
            <person name="Williams K.H."/>
            <person name="Hubbard S.S."/>
            <person name="Banfield J.F."/>
        </authorList>
    </citation>
    <scope>NUCLEOTIDE SEQUENCE [LARGE SCALE GENOMIC DNA]</scope>
</reference>
<evidence type="ECO:0008006" key="3">
    <source>
        <dbReference type="Google" id="ProtNLM"/>
    </source>
</evidence>
<name>A0A1G1Y358_9BACT</name>